<dbReference type="Pfam" id="PF00291">
    <property type="entry name" value="PALP"/>
    <property type="match status" value="1"/>
</dbReference>
<dbReference type="KEGG" id="frx:F7310_06305"/>
<evidence type="ECO:0000313" key="7">
    <source>
        <dbReference type="EMBL" id="API86990.1"/>
    </source>
</evidence>
<dbReference type="SUPFAM" id="SSF53686">
    <property type="entry name" value="Tryptophan synthase beta subunit-like PLP-dependent enzymes"/>
    <property type="match status" value="1"/>
</dbReference>
<keyword evidence="8" id="KW-1185">Reference proteome</keyword>
<dbReference type="Proteomes" id="UP000184222">
    <property type="component" value="Chromosome"/>
</dbReference>
<dbReference type="AlphaFoldDB" id="A0A1L4BT15"/>
<reference evidence="7 8" key="1">
    <citation type="journal article" date="2016" name="Appl. Environ. Microbiol.">
        <title>Whole genome relationships among Francisella bacteria of diverse origin define new species and provide specific regions for detection.</title>
        <authorList>
            <person name="Challacombe J.F."/>
            <person name="Petersen J.M."/>
            <person name="Gallegos-Graves V."/>
            <person name="Hodge D."/>
            <person name="Pillai S."/>
            <person name="Kuske C.R."/>
        </authorList>
    </citation>
    <scope>NUCLEOTIDE SEQUENCE [LARGE SCALE GENOMIC DNA]</scope>
    <source>
        <strain evidence="8">TX07-7310</strain>
    </source>
</reference>
<dbReference type="InterPro" id="IPR027278">
    <property type="entry name" value="ACCD_DCysDesulf"/>
</dbReference>
<evidence type="ECO:0000256" key="3">
    <source>
        <dbReference type="ARBA" id="ARBA00022898"/>
    </source>
</evidence>
<dbReference type="PIRSF" id="PIRSF006278">
    <property type="entry name" value="ACCD_DCysDesulf"/>
    <property type="match status" value="1"/>
</dbReference>
<dbReference type="RefSeq" id="WP_072712601.1">
    <property type="nucleotide sequence ID" value="NZ_CP016796.1"/>
</dbReference>
<accession>A0A1L4BT15</accession>
<evidence type="ECO:0000256" key="4">
    <source>
        <dbReference type="PIRSR" id="PIRSR006278-1"/>
    </source>
</evidence>
<comment type="cofactor">
    <cofactor evidence="1">
        <name>pyridoxal 5'-phosphate</name>
        <dbReference type="ChEBI" id="CHEBI:597326"/>
    </cofactor>
</comment>
<evidence type="ECO:0000259" key="6">
    <source>
        <dbReference type="Pfam" id="PF00291"/>
    </source>
</evidence>
<dbReference type="InterPro" id="IPR036052">
    <property type="entry name" value="TrpB-like_PALP_sf"/>
</dbReference>
<dbReference type="PANTHER" id="PTHR43780:SF2">
    <property type="entry name" value="1-AMINOCYCLOPROPANE-1-CARBOXYLATE DEAMINASE-RELATED"/>
    <property type="match status" value="1"/>
</dbReference>
<name>A0A1L4BT15_9GAMM</name>
<dbReference type="InterPro" id="IPR001926">
    <property type="entry name" value="TrpB-like_PALP"/>
</dbReference>
<dbReference type="PANTHER" id="PTHR43780">
    <property type="entry name" value="1-AMINOCYCLOPROPANE-1-CARBOXYLATE DEAMINASE-RELATED"/>
    <property type="match status" value="1"/>
</dbReference>
<organism evidence="7 8">
    <name type="scientific">Francisella uliginis</name>
    <dbReference type="NCBI Taxonomy" id="573570"/>
    <lineage>
        <taxon>Bacteria</taxon>
        <taxon>Pseudomonadati</taxon>
        <taxon>Pseudomonadota</taxon>
        <taxon>Gammaproteobacteria</taxon>
        <taxon>Thiotrichales</taxon>
        <taxon>Francisellaceae</taxon>
        <taxon>Francisella</taxon>
    </lineage>
</organism>
<gene>
    <name evidence="7" type="ORF">F7310_06305</name>
</gene>
<dbReference type="GO" id="GO:0019148">
    <property type="term" value="F:D-cysteine desulfhydrase activity"/>
    <property type="evidence" value="ECO:0007669"/>
    <property type="project" value="TreeGrafter"/>
</dbReference>
<feature type="domain" description="Tryptophan synthase beta chain-like PALP" evidence="6">
    <location>
        <begin position="13"/>
        <end position="192"/>
    </location>
</feature>
<evidence type="ECO:0000256" key="1">
    <source>
        <dbReference type="ARBA" id="ARBA00001933"/>
    </source>
</evidence>
<keyword evidence="3 5" id="KW-0663">Pyridoxal phosphate</keyword>
<comment type="similarity">
    <text evidence="2">Belongs to the ACC deaminase/D-cysteine desulfhydrase family.</text>
</comment>
<sequence length="292" mass="33843">MSPFQKISFDNKDFILMRDDLNHPIFSGNKARKLAYILNNPDNYSKIKTIVSFGGNQSNFMLALSQLAKIKSWDFHYWIKPLPKFLKQNKNGNLQLALENGMQLFESNESLELESIKAKYENTKDFYFFDQGGRNPLAEEGIASCALEIKTYCEKNKIKDYSVVIASGTGTTALYLEKYLKQKVFTVPCVGNSQYLKQQFNDIDKNLNHPQILEPQFRTNFGQLDIENHNIYKELLQQTTIEFDLLYDPIAWRVLLENYDDLSKPIIYIHCGGTSGNITMMNRYKRFLNESS</sequence>
<dbReference type="EMBL" id="CP016796">
    <property type="protein sequence ID" value="API86990.1"/>
    <property type="molecule type" value="Genomic_DNA"/>
</dbReference>
<dbReference type="Gene3D" id="3.40.50.1100">
    <property type="match status" value="2"/>
</dbReference>
<evidence type="ECO:0000313" key="8">
    <source>
        <dbReference type="Proteomes" id="UP000184222"/>
    </source>
</evidence>
<protein>
    <submittedName>
        <fullName evidence="7">1-aminocyclopropane-1-carboxylate deaminase</fullName>
    </submittedName>
</protein>
<dbReference type="STRING" id="573570.F7310_06305"/>
<feature type="active site" description="Nucleophile" evidence="4">
    <location>
        <position position="58"/>
    </location>
</feature>
<proteinExistence type="inferred from homology"/>
<evidence type="ECO:0000256" key="5">
    <source>
        <dbReference type="PIRSR" id="PIRSR006278-2"/>
    </source>
</evidence>
<evidence type="ECO:0000256" key="2">
    <source>
        <dbReference type="ARBA" id="ARBA00008639"/>
    </source>
</evidence>
<feature type="modified residue" description="N6-(pyridoxal phosphate)lysine" evidence="5">
    <location>
        <position position="30"/>
    </location>
</feature>